<feature type="transmembrane region" description="Helical" evidence="7">
    <location>
        <begin position="716"/>
        <end position="739"/>
    </location>
</feature>
<keyword evidence="5 7" id="KW-0472">Membrane</keyword>
<comment type="subcellular location">
    <subcellularLocation>
        <location evidence="1">Membrane</location>
        <topology evidence="1">Multi-pass membrane protein</topology>
    </subcellularLocation>
</comment>
<dbReference type="InterPro" id="IPR004331">
    <property type="entry name" value="SPX_dom"/>
</dbReference>
<gene>
    <name evidence="9" type="ORF">J3Q64DRAFT_1708191</name>
</gene>
<feature type="region of interest" description="Disordered" evidence="6">
    <location>
        <begin position="43"/>
        <end position="63"/>
    </location>
</feature>
<evidence type="ECO:0000256" key="2">
    <source>
        <dbReference type="ARBA" id="ARBA00022448"/>
    </source>
</evidence>
<comment type="caution">
    <text evidence="9">The sequence shown here is derived from an EMBL/GenBank/DDBJ whole genome shotgun (WGS) entry which is preliminary data.</text>
</comment>
<feature type="transmembrane region" description="Helical" evidence="7">
    <location>
        <begin position="632"/>
        <end position="652"/>
    </location>
</feature>
<name>A0ABR3BCV1_PHYBL</name>
<evidence type="ECO:0000256" key="5">
    <source>
        <dbReference type="ARBA" id="ARBA00023136"/>
    </source>
</evidence>
<keyword evidence="3 7" id="KW-0812">Transmembrane</keyword>
<proteinExistence type="predicted"/>
<keyword evidence="10" id="KW-1185">Reference proteome</keyword>
<keyword evidence="2" id="KW-0813">Transport</keyword>
<evidence type="ECO:0000256" key="7">
    <source>
        <dbReference type="SAM" id="Phobius"/>
    </source>
</evidence>
<feature type="transmembrane region" description="Helical" evidence="7">
    <location>
        <begin position="408"/>
        <end position="431"/>
    </location>
</feature>
<organism evidence="9 10">
    <name type="scientific">Phycomyces blakesleeanus</name>
    <dbReference type="NCBI Taxonomy" id="4837"/>
    <lineage>
        <taxon>Eukaryota</taxon>
        <taxon>Fungi</taxon>
        <taxon>Fungi incertae sedis</taxon>
        <taxon>Mucoromycota</taxon>
        <taxon>Mucoromycotina</taxon>
        <taxon>Mucoromycetes</taxon>
        <taxon>Mucorales</taxon>
        <taxon>Phycomycetaceae</taxon>
        <taxon>Phycomyces</taxon>
    </lineage>
</organism>
<dbReference type="PANTHER" id="PTHR10283:SF92">
    <property type="entry name" value="LOW-AFFINITY PHOSPHATE TRANSPORTER PHO91"/>
    <property type="match status" value="1"/>
</dbReference>
<dbReference type="Pfam" id="PF03105">
    <property type="entry name" value="SPX"/>
    <property type="match status" value="1"/>
</dbReference>
<feature type="transmembrane region" description="Helical" evidence="7">
    <location>
        <begin position="451"/>
        <end position="480"/>
    </location>
</feature>
<feature type="transmembrane region" description="Helical" evidence="7">
    <location>
        <begin position="609"/>
        <end position="626"/>
    </location>
</feature>
<dbReference type="CDD" id="cd01115">
    <property type="entry name" value="SLC13_permease"/>
    <property type="match status" value="1"/>
</dbReference>
<evidence type="ECO:0000256" key="6">
    <source>
        <dbReference type="SAM" id="MobiDB-lite"/>
    </source>
</evidence>
<dbReference type="InterPro" id="IPR004680">
    <property type="entry name" value="Cit_transptr-like_dom"/>
</dbReference>
<keyword evidence="4 7" id="KW-1133">Transmembrane helix</keyword>
<evidence type="ECO:0000256" key="3">
    <source>
        <dbReference type="ARBA" id="ARBA00022692"/>
    </source>
</evidence>
<feature type="transmembrane region" description="Helical" evidence="7">
    <location>
        <begin position="578"/>
        <end position="597"/>
    </location>
</feature>
<dbReference type="EMBL" id="JBCLYO010000001">
    <property type="protein sequence ID" value="KAL0096546.1"/>
    <property type="molecule type" value="Genomic_DNA"/>
</dbReference>
<dbReference type="PANTHER" id="PTHR10283">
    <property type="entry name" value="SOLUTE CARRIER FAMILY 13 MEMBER"/>
    <property type="match status" value="1"/>
</dbReference>
<protein>
    <submittedName>
        <fullName evidence="9">SPX domain-containing protein</fullName>
    </submittedName>
</protein>
<feature type="transmembrane region" description="Helical" evidence="7">
    <location>
        <begin position="355"/>
        <end position="388"/>
    </location>
</feature>
<feature type="domain" description="SPX" evidence="8">
    <location>
        <begin position="1"/>
        <end position="226"/>
    </location>
</feature>
<sequence>MKFSHSLQFNAVSEWIDYYVAYDHLKKLIFQFEKERVNRANLSRDSENAANQTSEEQKEEQESQFIIELDKQLQKVSDFYSSQESDLYSTVDQLAVEVSNTAEPSDSPHVPQAHTEFPNTVEGPLESLDSSFGHEKSRFPTGRTSIHNDSLSRKMSRMSFESRLTVRSNQTQSVERLVDLRTQIIMVYVSLSELESYIELNRIAFQKILKKYDKVLEGNLREYYLTKVVAEARPFMPSTLDSLHNQIERIEQLYADAFYNGNVTVAIRQMKTHLRDQVAFERNTVWKDLIGQERKVNDAHVKSPDGERMVKLPFVNRKVAYETLRSSLCFLLSVAVFAVLLNVDCFGQRQENYCFALLIFAAIMWATEAIPLYATSLMLPFLIVPLAILRNADGSVMDAKPAAKAVFSSMFSGTIMMLLGGFALAAALSKYGIAKAFASHVLSRAGSRPRWVLLANMFVAGFLSMWISNVATPVLCFSLINPILRTLPDGSPVGPCLLLGIALASCIGGMTSPISSPQNIVTIQYMEPNPGWGIWFGVALPVSILSIFVAWAILLLVYRPDRACPHLNKIKPTRGKVSFTQYFVMAVTILTIALWCAESSMEDHIGDTGIIAAIPLFVFFGTKILGKDDLNAFLWSVVVLAQGGMSLGYAVTSSGLLEDIALRIKDGIQDLEPIAILAIFSLLILVFATFVSHTVAALIIVPIVQQVGQQLPTPHANLLVMGAGLACSAGMGLPVSGYPNMSAIMQEDASGKPYLTTKDFIITGIPTSIISTALVFTLGYGIMSGVGY</sequence>
<reference evidence="9 10" key="1">
    <citation type="submission" date="2024-04" db="EMBL/GenBank/DDBJ databases">
        <title>Symmetric and asymmetric DNA N6-adenine methylation regulates different biological responses in Mucorales.</title>
        <authorList>
            <consortium name="Lawrence Berkeley National Laboratory"/>
            <person name="Lax C."/>
            <person name="Mondo S.J."/>
            <person name="Osorio-Concepcion M."/>
            <person name="Muszewska A."/>
            <person name="Corrochano-Luque M."/>
            <person name="Gutierrez G."/>
            <person name="Riley R."/>
            <person name="Lipzen A."/>
            <person name="Guo J."/>
            <person name="Hundley H."/>
            <person name="Amirebrahimi M."/>
            <person name="Ng V."/>
            <person name="Lorenzo-Gutierrez D."/>
            <person name="Binder U."/>
            <person name="Yang J."/>
            <person name="Song Y."/>
            <person name="Canovas D."/>
            <person name="Navarro E."/>
            <person name="Freitag M."/>
            <person name="Gabaldon T."/>
            <person name="Grigoriev I.V."/>
            <person name="Corrochano L.M."/>
            <person name="Nicolas F.E."/>
            <person name="Garre V."/>
        </authorList>
    </citation>
    <scope>NUCLEOTIDE SEQUENCE [LARGE SCALE GENOMIC DNA]</scope>
    <source>
        <strain evidence="9 10">L51</strain>
    </source>
</reference>
<accession>A0ABR3BCV1</accession>
<evidence type="ECO:0000313" key="10">
    <source>
        <dbReference type="Proteomes" id="UP001448207"/>
    </source>
</evidence>
<feature type="transmembrane region" description="Helical" evidence="7">
    <location>
        <begin position="532"/>
        <end position="558"/>
    </location>
</feature>
<feature type="transmembrane region" description="Helical" evidence="7">
    <location>
        <begin position="324"/>
        <end position="343"/>
    </location>
</feature>
<dbReference type="CDD" id="cd14478">
    <property type="entry name" value="SPX_PHO87_PHO90_like"/>
    <property type="match status" value="1"/>
</dbReference>
<feature type="transmembrane region" description="Helical" evidence="7">
    <location>
        <begin position="673"/>
        <end position="704"/>
    </location>
</feature>
<evidence type="ECO:0000256" key="1">
    <source>
        <dbReference type="ARBA" id="ARBA00004141"/>
    </source>
</evidence>
<evidence type="ECO:0000313" key="9">
    <source>
        <dbReference type="EMBL" id="KAL0096546.1"/>
    </source>
</evidence>
<evidence type="ECO:0000259" key="8">
    <source>
        <dbReference type="PROSITE" id="PS51382"/>
    </source>
</evidence>
<dbReference type="PROSITE" id="PS51382">
    <property type="entry name" value="SPX"/>
    <property type="match status" value="1"/>
</dbReference>
<feature type="transmembrane region" description="Helical" evidence="7">
    <location>
        <begin position="492"/>
        <end position="511"/>
    </location>
</feature>
<dbReference type="Pfam" id="PF03600">
    <property type="entry name" value="CitMHS"/>
    <property type="match status" value="1"/>
</dbReference>
<evidence type="ECO:0000256" key="4">
    <source>
        <dbReference type="ARBA" id="ARBA00022989"/>
    </source>
</evidence>
<feature type="transmembrane region" description="Helical" evidence="7">
    <location>
        <begin position="760"/>
        <end position="783"/>
    </location>
</feature>
<dbReference type="Proteomes" id="UP001448207">
    <property type="component" value="Unassembled WGS sequence"/>
</dbReference>